<name>A0A9Q1EZT3_SYNKA</name>
<comment type="caution">
    <text evidence="1">The sequence shown here is derived from an EMBL/GenBank/DDBJ whole genome shotgun (WGS) entry which is preliminary data.</text>
</comment>
<keyword evidence="2" id="KW-1185">Reference proteome</keyword>
<proteinExistence type="predicted"/>
<evidence type="ECO:0000313" key="1">
    <source>
        <dbReference type="EMBL" id="KAJ8348101.1"/>
    </source>
</evidence>
<dbReference type="AlphaFoldDB" id="A0A9Q1EZT3"/>
<gene>
    <name evidence="1" type="ORF">SKAU_G00266900</name>
</gene>
<sequence length="83" mass="9238">MAKPLGLRRCTASCLRVIPFAVRKSRRSRAAGNSHYGLIVCEFRSRALGPCPRPPPLVSQETHSCPEKENPNTWKAVLRAEPL</sequence>
<dbReference type="EMBL" id="JAINUF010000010">
    <property type="protein sequence ID" value="KAJ8348101.1"/>
    <property type="molecule type" value="Genomic_DNA"/>
</dbReference>
<evidence type="ECO:0000313" key="2">
    <source>
        <dbReference type="Proteomes" id="UP001152622"/>
    </source>
</evidence>
<accession>A0A9Q1EZT3</accession>
<dbReference type="Proteomes" id="UP001152622">
    <property type="component" value="Chromosome 10"/>
</dbReference>
<reference evidence="1" key="1">
    <citation type="journal article" date="2023" name="Science">
        <title>Genome structures resolve the early diversification of teleost fishes.</title>
        <authorList>
            <person name="Parey E."/>
            <person name="Louis A."/>
            <person name="Montfort J."/>
            <person name="Bouchez O."/>
            <person name="Roques C."/>
            <person name="Iampietro C."/>
            <person name="Lluch J."/>
            <person name="Castinel A."/>
            <person name="Donnadieu C."/>
            <person name="Desvignes T."/>
            <person name="Floi Bucao C."/>
            <person name="Jouanno E."/>
            <person name="Wen M."/>
            <person name="Mejri S."/>
            <person name="Dirks R."/>
            <person name="Jansen H."/>
            <person name="Henkel C."/>
            <person name="Chen W.J."/>
            <person name="Zahm M."/>
            <person name="Cabau C."/>
            <person name="Klopp C."/>
            <person name="Thompson A.W."/>
            <person name="Robinson-Rechavi M."/>
            <person name="Braasch I."/>
            <person name="Lecointre G."/>
            <person name="Bobe J."/>
            <person name="Postlethwait J.H."/>
            <person name="Berthelot C."/>
            <person name="Roest Crollius H."/>
            <person name="Guiguen Y."/>
        </authorList>
    </citation>
    <scope>NUCLEOTIDE SEQUENCE</scope>
    <source>
        <strain evidence="1">WJC10195</strain>
    </source>
</reference>
<protein>
    <submittedName>
        <fullName evidence="1">Uncharacterized protein</fullName>
    </submittedName>
</protein>
<organism evidence="1 2">
    <name type="scientific">Synaphobranchus kaupii</name>
    <name type="common">Kaup's arrowtooth eel</name>
    <dbReference type="NCBI Taxonomy" id="118154"/>
    <lineage>
        <taxon>Eukaryota</taxon>
        <taxon>Metazoa</taxon>
        <taxon>Chordata</taxon>
        <taxon>Craniata</taxon>
        <taxon>Vertebrata</taxon>
        <taxon>Euteleostomi</taxon>
        <taxon>Actinopterygii</taxon>
        <taxon>Neopterygii</taxon>
        <taxon>Teleostei</taxon>
        <taxon>Anguilliformes</taxon>
        <taxon>Synaphobranchidae</taxon>
        <taxon>Synaphobranchus</taxon>
    </lineage>
</organism>